<comment type="caution">
    <text evidence="2">The sequence shown here is derived from an EMBL/GenBank/DDBJ whole genome shotgun (WGS) entry which is preliminary data.</text>
</comment>
<dbReference type="CDD" id="cd00569">
    <property type="entry name" value="HTH_Hin_like"/>
    <property type="match status" value="1"/>
</dbReference>
<proteinExistence type="predicted"/>
<organism evidence="2 3">
    <name type="scientific">Methylobacterium longum</name>
    <dbReference type="NCBI Taxonomy" id="767694"/>
    <lineage>
        <taxon>Bacteria</taxon>
        <taxon>Pseudomonadati</taxon>
        <taxon>Pseudomonadota</taxon>
        <taxon>Alphaproteobacteria</taxon>
        <taxon>Hyphomicrobiales</taxon>
        <taxon>Methylobacteriaceae</taxon>
        <taxon>Methylobacterium</taxon>
    </lineage>
</organism>
<dbReference type="EMBL" id="JAUFPT010000120">
    <property type="protein sequence ID" value="MDN3574933.1"/>
    <property type="molecule type" value="Genomic_DNA"/>
</dbReference>
<accession>A0ABT8B097</accession>
<name>A0ABT8B097_9HYPH</name>
<dbReference type="Gene3D" id="1.10.10.60">
    <property type="entry name" value="Homeodomain-like"/>
    <property type="match status" value="1"/>
</dbReference>
<feature type="non-terminal residue" evidence="2">
    <location>
        <position position="1"/>
    </location>
</feature>
<evidence type="ECO:0000313" key="3">
    <source>
        <dbReference type="Proteomes" id="UP001244297"/>
    </source>
</evidence>
<protein>
    <submittedName>
        <fullName evidence="2">Helix-turn-helix domain-containing protein</fullName>
    </submittedName>
</protein>
<dbReference type="Pfam" id="PF02796">
    <property type="entry name" value="HTH_7"/>
    <property type="match status" value="1"/>
</dbReference>
<feature type="domain" description="Resolvase HTH" evidence="1">
    <location>
        <begin position="12"/>
        <end position="55"/>
    </location>
</feature>
<gene>
    <name evidence="2" type="ORF">QWZ18_30600</name>
</gene>
<reference evidence="3" key="1">
    <citation type="journal article" date="2019" name="Int. J. Syst. Evol. Microbiol.">
        <title>The Global Catalogue of Microorganisms (GCM) 10K type strain sequencing project: providing services to taxonomists for standard genome sequencing and annotation.</title>
        <authorList>
            <consortium name="The Broad Institute Genomics Platform"/>
            <consortium name="The Broad Institute Genome Sequencing Center for Infectious Disease"/>
            <person name="Wu L."/>
            <person name="Ma J."/>
        </authorList>
    </citation>
    <scope>NUCLEOTIDE SEQUENCE [LARGE SCALE GENOMIC DNA]</scope>
    <source>
        <strain evidence="3">CECT 7806</strain>
    </source>
</reference>
<evidence type="ECO:0000313" key="2">
    <source>
        <dbReference type="EMBL" id="MDN3574933.1"/>
    </source>
</evidence>
<sequence>LKAALARGRKGGRPKKLSEDDIAVGRALLAAGTISVADIAKRLGVNRDTFYSYFPRARANSTVSRN</sequence>
<dbReference type="SUPFAM" id="SSF46689">
    <property type="entry name" value="Homeodomain-like"/>
    <property type="match status" value="1"/>
</dbReference>
<dbReference type="Proteomes" id="UP001244297">
    <property type="component" value="Unassembled WGS sequence"/>
</dbReference>
<dbReference type="InterPro" id="IPR006120">
    <property type="entry name" value="Resolvase_HTH_dom"/>
</dbReference>
<evidence type="ECO:0000259" key="1">
    <source>
        <dbReference type="Pfam" id="PF02796"/>
    </source>
</evidence>
<dbReference type="InterPro" id="IPR009057">
    <property type="entry name" value="Homeodomain-like_sf"/>
</dbReference>
<dbReference type="RefSeq" id="WP_290356709.1">
    <property type="nucleotide sequence ID" value="NZ_JAUFPT010000120.1"/>
</dbReference>
<keyword evidence="3" id="KW-1185">Reference proteome</keyword>